<gene>
    <name evidence="2" type="ORF">FYC51_03900</name>
</gene>
<evidence type="ECO:0000313" key="2">
    <source>
        <dbReference type="EMBL" id="TYL52886.1"/>
    </source>
</evidence>
<dbReference type="InterPro" id="IPR037401">
    <property type="entry name" value="SnoaL-like"/>
</dbReference>
<feature type="domain" description="SnoaL-like" evidence="1">
    <location>
        <begin position="34"/>
        <end position="134"/>
    </location>
</feature>
<dbReference type="AlphaFoldDB" id="A0A5S4V1S7"/>
<protein>
    <submittedName>
        <fullName evidence="2">Nuclear transport factor 2 family protein</fullName>
    </submittedName>
</protein>
<dbReference type="Proteomes" id="UP000325243">
    <property type="component" value="Unassembled WGS sequence"/>
</dbReference>
<name>A0A5S4V1S7_9MICO</name>
<organism evidence="2 3">
    <name type="scientific">Agromyces mariniharenae</name>
    <dbReference type="NCBI Taxonomy" id="2604423"/>
    <lineage>
        <taxon>Bacteria</taxon>
        <taxon>Bacillati</taxon>
        <taxon>Actinomycetota</taxon>
        <taxon>Actinomycetes</taxon>
        <taxon>Micrococcales</taxon>
        <taxon>Microbacteriaceae</taxon>
        <taxon>Agromyces</taxon>
    </lineage>
</organism>
<keyword evidence="3" id="KW-1185">Reference proteome</keyword>
<dbReference type="SUPFAM" id="SSF54427">
    <property type="entry name" value="NTF2-like"/>
    <property type="match status" value="1"/>
</dbReference>
<proteinExistence type="predicted"/>
<sequence>MPRAAPRGIRRRMSLCQTGIVTSEERRDASVVIDRLARAINDHDLDRMVALFHPDYDSRQPAHPGRAFVGREQVRSNWAAMFAGVPDFAAEIVRSVQDGELSWSEWAWHGTRTDGQPFEVRGVTLFQIHDGLIVAGTLYVEDVELDPMSIDDAVAGLSGIRPE</sequence>
<dbReference type="Pfam" id="PF12680">
    <property type="entry name" value="SnoaL_2"/>
    <property type="match status" value="1"/>
</dbReference>
<dbReference type="InterPro" id="IPR032710">
    <property type="entry name" value="NTF2-like_dom_sf"/>
</dbReference>
<dbReference type="Gene3D" id="3.10.450.50">
    <property type="match status" value="1"/>
</dbReference>
<evidence type="ECO:0000259" key="1">
    <source>
        <dbReference type="Pfam" id="PF12680"/>
    </source>
</evidence>
<dbReference type="EMBL" id="VSSB01000001">
    <property type="protein sequence ID" value="TYL52886.1"/>
    <property type="molecule type" value="Genomic_DNA"/>
</dbReference>
<comment type="caution">
    <text evidence="2">The sequence shown here is derived from an EMBL/GenBank/DDBJ whole genome shotgun (WGS) entry which is preliminary data.</text>
</comment>
<accession>A0A5S4V1S7</accession>
<evidence type="ECO:0000313" key="3">
    <source>
        <dbReference type="Proteomes" id="UP000325243"/>
    </source>
</evidence>
<reference evidence="2 3" key="1">
    <citation type="submission" date="2019-08" db="EMBL/GenBank/DDBJ databases">
        <authorList>
            <person name="Hu J."/>
        </authorList>
    </citation>
    <scope>NUCLEOTIDE SEQUENCE [LARGE SCALE GENOMIC DNA]</scope>
    <source>
        <strain evidence="2 3">NEAU-184</strain>
    </source>
</reference>